<dbReference type="OrthoDB" id="2988956at2"/>
<organism evidence="1 2">
    <name type="scientific">Siminovitchia terrae</name>
    <name type="common">Bacillus terrae</name>
    <dbReference type="NCBI Taxonomy" id="1914933"/>
    <lineage>
        <taxon>Bacteria</taxon>
        <taxon>Bacillati</taxon>
        <taxon>Bacillota</taxon>
        <taxon>Bacilli</taxon>
        <taxon>Bacillales</taxon>
        <taxon>Bacillaceae</taxon>
        <taxon>Siminovitchia</taxon>
    </lineage>
</organism>
<dbReference type="Proteomes" id="UP000287296">
    <property type="component" value="Unassembled WGS sequence"/>
</dbReference>
<sequence length="121" mass="14296">MIQIPDSDLKIIDQAIFLPMLLTVLKRDLAAVDNIPFKLKQPYHHVIENTIQEVQKDLSEANRYLYKNNIKIVRGKSKNNFTDYTVIYKGGKDQRHYFNAKIRNTVEELLDYYLVEHKAKE</sequence>
<protein>
    <submittedName>
        <fullName evidence="1">Uncharacterized protein</fullName>
    </submittedName>
</protein>
<dbReference type="EMBL" id="QYTW02000055">
    <property type="protein sequence ID" value="RST56918.1"/>
    <property type="molecule type" value="Genomic_DNA"/>
</dbReference>
<gene>
    <name evidence="1" type="ORF">D5F11_025530</name>
</gene>
<accession>A0A429X128</accession>
<evidence type="ECO:0000313" key="1">
    <source>
        <dbReference type="EMBL" id="RST56918.1"/>
    </source>
</evidence>
<proteinExistence type="predicted"/>
<reference evidence="1 2" key="1">
    <citation type="submission" date="2018-12" db="EMBL/GenBank/DDBJ databases">
        <authorList>
            <person name="Sun L."/>
            <person name="Chen Z."/>
        </authorList>
    </citation>
    <scope>NUCLEOTIDE SEQUENCE [LARGE SCALE GENOMIC DNA]</scope>
    <source>
        <strain evidence="1 2">LMG 29736</strain>
    </source>
</reference>
<dbReference type="AlphaFoldDB" id="A0A429X128"/>
<evidence type="ECO:0000313" key="2">
    <source>
        <dbReference type="Proteomes" id="UP000287296"/>
    </source>
</evidence>
<comment type="caution">
    <text evidence="1">The sequence shown here is derived from an EMBL/GenBank/DDBJ whole genome shotgun (WGS) entry which is preliminary data.</text>
</comment>
<dbReference type="Pfam" id="PF26325">
    <property type="entry name" value="YhjD"/>
    <property type="match status" value="1"/>
</dbReference>
<name>A0A429X128_SIMTE</name>
<dbReference type="InterPro" id="IPR058600">
    <property type="entry name" value="YhjD-like"/>
</dbReference>